<keyword evidence="2" id="KW-1185">Reference proteome</keyword>
<proteinExistence type="predicted"/>
<name>A0A9K3PCD2_9STRA</name>
<reference evidence="1" key="2">
    <citation type="submission" date="2021-04" db="EMBL/GenBank/DDBJ databases">
        <authorList>
            <person name="Podell S."/>
        </authorList>
    </citation>
    <scope>NUCLEOTIDE SEQUENCE</scope>
    <source>
        <strain evidence="1">Hildebrandi</strain>
    </source>
</reference>
<protein>
    <submittedName>
        <fullName evidence="1">Uncharacterized protein</fullName>
    </submittedName>
</protein>
<sequence>MDTTPLSAAVKRAAKVHAEETFGRRQFKILKRLLTPLSDDETTQCHSCSTESATFLQDYSDIAKLTDEESLKKQL</sequence>
<organism evidence="1 2">
    <name type="scientific">Nitzschia inconspicua</name>
    <dbReference type="NCBI Taxonomy" id="303405"/>
    <lineage>
        <taxon>Eukaryota</taxon>
        <taxon>Sar</taxon>
        <taxon>Stramenopiles</taxon>
        <taxon>Ochrophyta</taxon>
        <taxon>Bacillariophyta</taxon>
        <taxon>Bacillariophyceae</taxon>
        <taxon>Bacillariophycidae</taxon>
        <taxon>Bacillariales</taxon>
        <taxon>Bacillariaceae</taxon>
        <taxon>Nitzschia</taxon>
    </lineage>
</organism>
<comment type="caution">
    <text evidence="1">The sequence shown here is derived from an EMBL/GenBank/DDBJ whole genome shotgun (WGS) entry which is preliminary data.</text>
</comment>
<evidence type="ECO:0000313" key="2">
    <source>
        <dbReference type="Proteomes" id="UP000693970"/>
    </source>
</evidence>
<gene>
    <name evidence="1" type="ORF">IV203_007585</name>
</gene>
<dbReference type="AlphaFoldDB" id="A0A9K3PCD2"/>
<dbReference type="EMBL" id="JAGRRH010000025">
    <property type="protein sequence ID" value="KAG7342492.1"/>
    <property type="molecule type" value="Genomic_DNA"/>
</dbReference>
<accession>A0A9K3PCD2</accession>
<reference evidence="1" key="1">
    <citation type="journal article" date="2021" name="Sci. Rep.">
        <title>Diploid genomic architecture of Nitzschia inconspicua, an elite biomass production diatom.</title>
        <authorList>
            <person name="Oliver A."/>
            <person name="Podell S."/>
            <person name="Pinowska A."/>
            <person name="Traller J.C."/>
            <person name="Smith S.R."/>
            <person name="McClure R."/>
            <person name="Beliaev A."/>
            <person name="Bohutskyi P."/>
            <person name="Hill E.A."/>
            <person name="Rabines A."/>
            <person name="Zheng H."/>
            <person name="Allen L.Z."/>
            <person name="Kuo A."/>
            <person name="Grigoriev I.V."/>
            <person name="Allen A.E."/>
            <person name="Hazlebeck D."/>
            <person name="Allen E.E."/>
        </authorList>
    </citation>
    <scope>NUCLEOTIDE SEQUENCE</scope>
    <source>
        <strain evidence="1">Hildebrandi</strain>
    </source>
</reference>
<evidence type="ECO:0000313" key="1">
    <source>
        <dbReference type="EMBL" id="KAG7342492.1"/>
    </source>
</evidence>
<dbReference type="Proteomes" id="UP000693970">
    <property type="component" value="Unassembled WGS sequence"/>
</dbReference>